<evidence type="ECO:0000313" key="3">
    <source>
        <dbReference type="Proteomes" id="UP000029228"/>
    </source>
</evidence>
<accession>A0A090RST7</accession>
<dbReference type="RefSeq" id="WP_042471662.1">
    <property type="nucleotide sequence ID" value="NZ_CP090439.1"/>
</dbReference>
<keyword evidence="3" id="KW-1185">Reference proteome</keyword>
<dbReference type="STRING" id="990268.JCM19235_6904"/>
<dbReference type="EMBL" id="BBMR01000002">
    <property type="protein sequence ID" value="GAL18351.1"/>
    <property type="molecule type" value="Genomic_DNA"/>
</dbReference>
<dbReference type="AlphaFoldDB" id="A0A090RST7"/>
<organism evidence="2 3">
    <name type="scientific">Vibrio maritimus</name>
    <dbReference type="NCBI Taxonomy" id="990268"/>
    <lineage>
        <taxon>Bacteria</taxon>
        <taxon>Pseudomonadati</taxon>
        <taxon>Pseudomonadota</taxon>
        <taxon>Gammaproteobacteria</taxon>
        <taxon>Vibrionales</taxon>
        <taxon>Vibrionaceae</taxon>
        <taxon>Vibrio</taxon>
    </lineage>
</organism>
<name>A0A090RST7_9VIBR</name>
<keyword evidence="1" id="KW-0732">Signal</keyword>
<dbReference type="Proteomes" id="UP000029228">
    <property type="component" value="Unassembled WGS sequence"/>
</dbReference>
<evidence type="ECO:0008006" key="4">
    <source>
        <dbReference type="Google" id="ProtNLM"/>
    </source>
</evidence>
<sequence>MKRNLSLILAAVIAASLSTPSLAAGLSNEQVCTAGLALALDKQPRGIKTKSASGKRVLLSVKDWQSDWDYRCDVSRGNKTIKIEARDTRRNDSYLNQTIRYKVTDNARSIEVIMKKRKAGVKSETYKAYQLKS</sequence>
<proteinExistence type="predicted"/>
<protein>
    <recommendedName>
        <fullName evidence="4">Secreted protein</fullName>
    </recommendedName>
</protein>
<evidence type="ECO:0000313" key="2">
    <source>
        <dbReference type="EMBL" id="GAL18351.1"/>
    </source>
</evidence>
<reference evidence="2 3" key="2">
    <citation type="submission" date="2014-09" db="EMBL/GenBank/DDBJ databases">
        <authorList>
            <consortium name="NBRP consortium"/>
            <person name="Sawabe T."/>
            <person name="Meirelles P."/>
            <person name="Nakanishi M."/>
            <person name="Sayaka M."/>
            <person name="Hattori M."/>
            <person name="Ohkuma M."/>
        </authorList>
    </citation>
    <scope>NUCLEOTIDE SEQUENCE [LARGE SCALE GENOMIC DNA]</scope>
    <source>
        <strain evidence="3">JCM19235</strain>
    </source>
</reference>
<feature type="signal peptide" evidence="1">
    <location>
        <begin position="1"/>
        <end position="23"/>
    </location>
</feature>
<feature type="chain" id="PRO_5001863913" description="Secreted protein" evidence="1">
    <location>
        <begin position="24"/>
        <end position="133"/>
    </location>
</feature>
<reference evidence="2 3" key="1">
    <citation type="submission" date="2014-09" db="EMBL/GenBank/DDBJ databases">
        <title>Vibrio maritimus JCM 19235. (C45) whole genome shotgun sequence.</title>
        <authorList>
            <person name="Sawabe T."/>
            <person name="Meirelles P."/>
            <person name="Nakanishi M."/>
            <person name="Sayaka M."/>
            <person name="Hattori M."/>
            <person name="Ohkuma M."/>
        </authorList>
    </citation>
    <scope>NUCLEOTIDE SEQUENCE [LARGE SCALE GENOMIC DNA]</scope>
    <source>
        <strain evidence="3">JCM19235</strain>
    </source>
</reference>
<comment type="caution">
    <text evidence="2">The sequence shown here is derived from an EMBL/GenBank/DDBJ whole genome shotgun (WGS) entry which is preliminary data.</text>
</comment>
<gene>
    <name evidence="2" type="ORF">JCM19235_6904</name>
</gene>
<evidence type="ECO:0000256" key="1">
    <source>
        <dbReference type="SAM" id="SignalP"/>
    </source>
</evidence>